<accession>A0A2T0SR82</accession>
<name>A0A2T0SR82_9BACT</name>
<evidence type="ECO:0008006" key="4">
    <source>
        <dbReference type="Google" id="ProtNLM"/>
    </source>
</evidence>
<protein>
    <recommendedName>
        <fullName evidence="4">Lipocalin-like protein</fullName>
    </recommendedName>
</protein>
<organism evidence="2 3">
    <name type="scientific">Spirosoma oryzae</name>
    <dbReference type="NCBI Taxonomy" id="1469603"/>
    <lineage>
        <taxon>Bacteria</taxon>
        <taxon>Pseudomonadati</taxon>
        <taxon>Bacteroidota</taxon>
        <taxon>Cytophagia</taxon>
        <taxon>Cytophagales</taxon>
        <taxon>Cytophagaceae</taxon>
        <taxon>Spirosoma</taxon>
    </lineage>
</organism>
<dbReference type="EMBL" id="PVTE01000013">
    <property type="protein sequence ID" value="PRY35917.1"/>
    <property type="molecule type" value="Genomic_DNA"/>
</dbReference>
<dbReference type="OrthoDB" id="954269at2"/>
<gene>
    <name evidence="2" type="ORF">CLV58_11345</name>
</gene>
<reference evidence="2 3" key="1">
    <citation type="submission" date="2018-03" db="EMBL/GenBank/DDBJ databases">
        <title>Genomic Encyclopedia of Archaeal and Bacterial Type Strains, Phase II (KMG-II): from individual species to whole genera.</title>
        <authorList>
            <person name="Goeker M."/>
        </authorList>
    </citation>
    <scope>NUCLEOTIDE SEQUENCE [LARGE SCALE GENOMIC DNA]</scope>
    <source>
        <strain evidence="2 3">DSM 28354</strain>
    </source>
</reference>
<evidence type="ECO:0000256" key="1">
    <source>
        <dbReference type="SAM" id="SignalP"/>
    </source>
</evidence>
<proteinExistence type="predicted"/>
<evidence type="ECO:0000313" key="2">
    <source>
        <dbReference type="EMBL" id="PRY35917.1"/>
    </source>
</evidence>
<dbReference type="RefSeq" id="WP_106138824.1">
    <property type="nucleotide sequence ID" value="NZ_PVTE01000013.1"/>
</dbReference>
<keyword evidence="1" id="KW-0732">Signal</keyword>
<dbReference type="PROSITE" id="PS51257">
    <property type="entry name" value="PROKAR_LIPOPROTEIN"/>
    <property type="match status" value="1"/>
</dbReference>
<keyword evidence="3" id="KW-1185">Reference proteome</keyword>
<dbReference type="Proteomes" id="UP000238375">
    <property type="component" value="Unassembled WGS sequence"/>
</dbReference>
<feature type="signal peptide" evidence="1">
    <location>
        <begin position="1"/>
        <end position="24"/>
    </location>
</feature>
<comment type="caution">
    <text evidence="2">The sequence shown here is derived from an EMBL/GenBank/DDBJ whole genome shotgun (WGS) entry which is preliminary data.</text>
</comment>
<sequence>MISVSLRLSARPLLFALLALITLATSCRTSGSADDVDPRDQYIGTYNGGYQASTLINNSLESSREAGTISAVITKSQVANQLYLDITYNSAVKQTLTAELNGANFTIIDKQTESISFDNKTYTADYKASGQFVTNDFALNTTAETLQSGVTISRRLSITGTKK</sequence>
<dbReference type="AlphaFoldDB" id="A0A2T0SR82"/>
<evidence type="ECO:0000313" key="3">
    <source>
        <dbReference type="Proteomes" id="UP000238375"/>
    </source>
</evidence>
<feature type="chain" id="PRO_5015671592" description="Lipocalin-like protein" evidence="1">
    <location>
        <begin position="25"/>
        <end position="163"/>
    </location>
</feature>